<dbReference type="AlphaFoldDB" id="A0A0R1XHW2"/>
<dbReference type="EMBL" id="AZGM01000068">
    <property type="protein sequence ID" value="KRM27030.1"/>
    <property type="molecule type" value="Genomic_DNA"/>
</dbReference>
<dbReference type="PATRIC" id="fig|1423782.4.peg.170"/>
<sequence length="105" mass="11688">MGLHEGDQLAFVAEKGPTGVKVKYQVPTEPGQAVAKVVKAGVTYYIDFSDEWYFSGKVTTVDYEKQRGISYHFAAENDDLKIVKGNVVQADSTTAASRDFEDFWE</sequence>
<name>A0A0R1XHW2_9LACO</name>
<accession>A0A0R1XHW2</accession>
<organism evidence="1 2">
    <name type="scientific">Limosilactobacillus panis DSM 6035</name>
    <dbReference type="NCBI Taxonomy" id="1423782"/>
    <lineage>
        <taxon>Bacteria</taxon>
        <taxon>Bacillati</taxon>
        <taxon>Bacillota</taxon>
        <taxon>Bacilli</taxon>
        <taxon>Lactobacillales</taxon>
        <taxon>Lactobacillaceae</taxon>
        <taxon>Limosilactobacillus</taxon>
    </lineage>
</organism>
<gene>
    <name evidence="1" type="ORF">FD32_GL000171</name>
</gene>
<dbReference type="STRING" id="1423782.FD32_GL000171"/>
<protein>
    <submittedName>
        <fullName evidence="1">Uncharacterized protein</fullName>
    </submittedName>
</protein>
<evidence type="ECO:0000313" key="2">
    <source>
        <dbReference type="Proteomes" id="UP000051412"/>
    </source>
</evidence>
<evidence type="ECO:0000313" key="1">
    <source>
        <dbReference type="EMBL" id="KRM27030.1"/>
    </source>
</evidence>
<proteinExistence type="predicted"/>
<reference evidence="1 2" key="1">
    <citation type="journal article" date="2015" name="Genome Announc.">
        <title>Expanding the biotechnology potential of lactobacilli through comparative genomics of 213 strains and associated genera.</title>
        <authorList>
            <person name="Sun Z."/>
            <person name="Harris H.M."/>
            <person name="McCann A."/>
            <person name="Guo C."/>
            <person name="Argimon S."/>
            <person name="Zhang W."/>
            <person name="Yang X."/>
            <person name="Jeffery I.B."/>
            <person name="Cooney J.C."/>
            <person name="Kagawa T.F."/>
            <person name="Liu W."/>
            <person name="Song Y."/>
            <person name="Salvetti E."/>
            <person name="Wrobel A."/>
            <person name="Rasinkangas P."/>
            <person name="Parkhill J."/>
            <person name="Rea M.C."/>
            <person name="O'Sullivan O."/>
            <person name="Ritari J."/>
            <person name="Douillard F.P."/>
            <person name="Paul Ross R."/>
            <person name="Yang R."/>
            <person name="Briner A.E."/>
            <person name="Felis G.E."/>
            <person name="de Vos W.M."/>
            <person name="Barrangou R."/>
            <person name="Klaenhammer T.R."/>
            <person name="Caufield P.W."/>
            <person name="Cui Y."/>
            <person name="Zhang H."/>
            <person name="O'Toole P.W."/>
        </authorList>
    </citation>
    <scope>NUCLEOTIDE SEQUENCE [LARGE SCALE GENOMIC DNA]</scope>
    <source>
        <strain evidence="1 2">DSM 6035</strain>
    </source>
</reference>
<comment type="caution">
    <text evidence="1">The sequence shown here is derived from an EMBL/GenBank/DDBJ whole genome shotgun (WGS) entry which is preliminary data.</text>
</comment>
<keyword evidence="2" id="KW-1185">Reference proteome</keyword>
<dbReference type="Proteomes" id="UP000051412">
    <property type="component" value="Unassembled WGS sequence"/>
</dbReference>